<comment type="caution">
    <text evidence="1">The sequence shown here is derived from an EMBL/GenBank/DDBJ whole genome shotgun (WGS) entry which is preliminary data.</text>
</comment>
<dbReference type="EMBL" id="JXAL01000024">
    <property type="protein sequence ID" value="KIL35020.1"/>
    <property type="molecule type" value="Genomic_DNA"/>
</dbReference>
<dbReference type="RefSeq" id="WP_041064917.1">
    <property type="nucleotide sequence ID" value="NZ_JXAL01000024.1"/>
</dbReference>
<keyword evidence="2" id="KW-1185">Reference proteome</keyword>
<evidence type="ECO:0000313" key="1">
    <source>
        <dbReference type="EMBL" id="KIL35020.1"/>
    </source>
</evidence>
<reference evidence="1 2" key="1">
    <citation type="submission" date="2014-12" db="EMBL/GenBank/DDBJ databases">
        <title>Draft genome sequence of Cohnella kolymensis strain B-2846.</title>
        <authorList>
            <person name="Karlyshev A.V."/>
            <person name="Kudryashova E.B."/>
        </authorList>
    </citation>
    <scope>NUCLEOTIDE SEQUENCE [LARGE SCALE GENOMIC DNA]</scope>
    <source>
        <strain evidence="1 2">VKM B-2846</strain>
    </source>
</reference>
<sequence length="249" mass="26808">MWASGNPEPVGWQLTVTDTAITAAGWVGVGGTSLNGVRDFDFVSIATNGETALRYPLVNTLQPSVIGSVGATLQGDIQDTGGEDPTRYFEYGQTTAYGNIVSASVGAAGIFTAAIGGLTENTTYHYRAYATNSTGTGYGPDQTFTTTSYMRATQLQPNNTNISPLAINIFSWQKATQGIQTHDELRYRIVGDAAWITTGPIASTLLQHSFPANTFGIDKNYEWQIKSWDAANPNAYDCFNREDMSLSLV</sequence>
<evidence type="ECO:0008006" key="3">
    <source>
        <dbReference type="Google" id="ProtNLM"/>
    </source>
</evidence>
<gene>
    <name evidence="1" type="ORF">SD71_15195</name>
</gene>
<dbReference type="SUPFAM" id="SSF49265">
    <property type="entry name" value="Fibronectin type III"/>
    <property type="match status" value="1"/>
</dbReference>
<organism evidence="1 2">
    <name type="scientific">Cohnella kolymensis</name>
    <dbReference type="NCBI Taxonomy" id="1590652"/>
    <lineage>
        <taxon>Bacteria</taxon>
        <taxon>Bacillati</taxon>
        <taxon>Bacillota</taxon>
        <taxon>Bacilli</taxon>
        <taxon>Bacillales</taxon>
        <taxon>Paenibacillaceae</taxon>
        <taxon>Cohnella</taxon>
    </lineage>
</organism>
<dbReference type="InterPro" id="IPR036116">
    <property type="entry name" value="FN3_sf"/>
</dbReference>
<dbReference type="Proteomes" id="UP000054526">
    <property type="component" value="Unassembled WGS sequence"/>
</dbReference>
<evidence type="ECO:0000313" key="2">
    <source>
        <dbReference type="Proteomes" id="UP000054526"/>
    </source>
</evidence>
<protein>
    <recommendedName>
        <fullName evidence="3">Fibronectin type-III domain-containing protein</fullName>
    </recommendedName>
</protein>
<proteinExistence type="predicted"/>
<accession>A0ABR5A3A4</accession>
<name>A0ABR5A3A4_9BACL</name>